<feature type="transmembrane region" description="Helical" evidence="1">
    <location>
        <begin position="21"/>
        <end position="39"/>
    </location>
</feature>
<dbReference type="InterPro" id="IPR051162">
    <property type="entry name" value="T4SS_component"/>
</dbReference>
<keyword evidence="1" id="KW-1133">Transmembrane helix</keyword>
<evidence type="ECO:0000313" key="3">
    <source>
        <dbReference type="Proteomes" id="UP000294937"/>
    </source>
</evidence>
<keyword evidence="3" id="KW-1185">Reference proteome</keyword>
<dbReference type="AlphaFoldDB" id="A0A4R3LF08"/>
<comment type="caution">
    <text evidence="2">The sequence shown here is derived from an EMBL/GenBank/DDBJ whole genome shotgun (WGS) entry which is preliminary data.</text>
</comment>
<dbReference type="RefSeq" id="WP_131923327.1">
    <property type="nucleotide sequence ID" value="NZ_SMAG01000001.1"/>
</dbReference>
<dbReference type="Gene3D" id="3.40.50.300">
    <property type="entry name" value="P-loop containing nucleotide triphosphate hydrolases"/>
    <property type="match status" value="2"/>
</dbReference>
<accession>A0A4R3LF08</accession>
<gene>
    <name evidence="2" type="ORF">EDD58_101601</name>
</gene>
<protein>
    <submittedName>
        <fullName evidence="2">Uncharacterized protein</fullName>
    </submittedName>
</protein>
<dbReference type="EMBL" id="SMAG01000001">
    <property type="protein sequence ID" value="TCS96954.1"/>
    <property type="molecule type" value="Genomic_DNA"/>
</dbReference>
<dbReference type="Proteomes" id="UP000294937">
    <property type="component" value="Unassembled WGS sequence"/>
</dbReference>
<dbReference type="SUPFAM" id="SSF52540">
    <property type="entry name" value="P-loop containing nucleoside triphosphate hydrolases"/>
    <property type="match status" value="1"/>
</dbReference>
<evidence type="ECO:0000256" key="1">
    <source>
        <dbReference type="SAM" id="Phobius"/>
    </source>
</evidence>
<evidence type="ECO:0000313" key="2">
    <source>
        <dbReference type="EMBL" id="TCS96954.1"/>
    </source>
</evidence>
<keyword evidence="1" id="KW-0472">Membrane</keyword>
<name>A0A4R3LF08_9BACL</name>
<dbReference type="InterPro" id="IPR027417">
    <property type="entry name" value="P-loop_NTPase"/>
</dbReference>
<reference evidence="2 3" key="1">
    <citation type="submission" date="2019-03" db="EMBL/GenBank/DDBJ databases">
        <title>Genomic Encyclopedia of Type Strains, Phase IV (KMG-IV): sequencing the most valuable type-strain genomes for metagenomic binning, comparative biology and taxonomic classification.</title>
        <authorList>
            <person name="Goeker M."/>
        </authorList>
    </citation>
    <scope>NUCLEOTIDE SEQUENCE [LARGE SCALE GENOMIC DNA]</scope>
    <source>
        <strain evidence="2 3">DSM 45707</strain>
    </source>
</reference>
<feature type="transmembrane region" description="Helical" evidence="1">
    <location>
        <begin position="70"/>
        <end position="94"/>
    </location>
</feature>
<dbReference type="PANTHER" id="PTHR30121">
    <property type="entry name" value="UNCHARACTERIZED PROTEIN YJGR-RELATED"/>
    <property type="match status" value="1"/>
</dbReference>
<dbReference type="PANTHER" id="PTHR30121:SF6">
    <property type="entry name" value="SLR6007 PROTEIN"/>
    <property type="match status" value="1"/>
</dbReference>
<sequence>MFPWNNVPKGSDDLFRTVAKVFFFVVVFGGVATGVWYLWVQLSKWLDEPTKAENTEKTMGTWLSSAGDLLLTWLPVLILLAIIGGVVYFVGIYFSKSHYRNVARNTVKYLRILPSTDVRLELDKIAELTRTFGGMARLWQVRLKMGQPWFRLRFAIPPDRNEIGIYLAYPIDKENSVKDTLRSVFPSAEIHDIASEDFPHPEKGGSGGHFTFQLGGRKGLPLVSLQEKKQSQLASILNCLRPGTYLDLQFSPVSWKELEERSEDVLDSLKNKKMKDMDPEEKARRVSLTQRLTGRELTFHVRLSLWSNHPQAISVVRSTAESIETAVNYDGAIRFWKHDFWNPLADRNLVPIPFPFTIMTWTCDEIANLFHLPPGDHWIYQEPDKDAGVDTRGYIVHLEANQRSLAYGDLSEGVLIGKIKHPLENREVRISTDQLSKHFLLTGASGMGKSSLAIDMIQSFLDEWFQNPDEHPGFTIVDPAREIIPIIENRLRTAEQYGISFPKEKIHHFNLSDDSTSVPALNLLHKRQGYTTNHLANQVATILVTQDESDESLLRTRRLMSLAVQSLLEDQETHTILGVDDLFRSPDFREKVVQHIQDPYVKRYWANVDEQELKNEMEPVLQRVDRILQNPTLRRLFCQKEMTLDIRKYMDEGHIVLIDTNGMKGYDIRAVVGHLINQYHQAAKRRPSGAKFHLMMVDEAQLVQLPLLTEILSEDRKYAFGLGLITREIDQFKDEDLVHAIRSNIGMIISCGQTEGSTHVEHLTRQTLSAKFVERLPERNAALYIRSKRNQRSSVTTCVVENEPPLVYLPDGKEANHLTNERDQAMEWGSAWGLALMQESTEVRPISEVDREIAEYMNPIQTDSQDS</sequence>
<organism evidence="2 3">
    <name type="scientific">Hazenella coriacea</name>
    <dbReference type="NCBI Taxonomy" id="1179467"/>
    <lineage>
        <taxon>Bacteria</taxon>
        <taxon>Bacillati</taxon>
        <taxon>Bacillota</taxon>
        <taxon>Bacilli</taxon>
        <taxon>Bacillales</taxon>
        <taxon>Thermoactinomycetaceae</taxon>
        <taxon>Hazenella</taxon>
    </lineage>
</organism>
<dbReference type="OrthoDB" id="2985392at2"/>
<proteinExistence type="predicted"/>
<keyword evidence="1" id="KW-0812">Transmembrane</keyword>